<keyword evidence="8" id="KW-1185">Reference proteome</keyword>
<evidence type="ECO:0000313" key="7">
    <source>
        <dbReference type="EMBL" id="EON76336.1"/>
    </source>
</evidence>
<dbReference type="SUPFAM" id="SSF55874">
    <property type="entry name" value="ATPase domain of HSP90 chaperone/DNA topoisomerase II/histidine kinase"/>
    <property type="match status" value="1"/>
</dbReference>
<evidence type="ECO:0000256" key="1">
    <source>
        <dbReference type="ARBA" id="ARBA00004496"/>
    </source>
</evidence>
<feature type="region of interest" description="Disordered" evidence="6">
    <location>
        <begin position="599"/>
        <end position="622"/>
    </location>
</feature>
<dbReference type="STRING" id="1232681.ADIS_3464"/>
<dbReference type="InterPro" id="IPR011990">
    <property type="entry name" value="TPR-like_helical_dom_sf"/>
</dbReference>
<proteinExistence type="inferred from homology"/>
<dbReference type="Gene3D" id="3.30.565.10">
    <property type="entry name" value="Histidine kinase-like ATPase, C-terminal domain"/>
    <property type="match status" value="1"/>
</dbReference>
<keyword evidence="4" id="KW-0802">TPR repeat</keyword>
<dbReference type="Proteomes" id="UP000013909">
    <property type="component" value="Unassembled WGS sequence"/>
</dbReference>
<dbReference type="Pfam" id="PF13374">
    <property type="entry name" value="TPR_10"/>
    <property type="match status" value="1"/>
</dbReference>
<comment type="caution">
    <text evidence="7">The sequence shown here is derived from an EMBL/GenBank/DDBJ whole genome shotgun (WGS) entry which is preliminary data.</text>
</comment>
<evidence type="ECO:0000256" key="3">
    <source>
        <dbReference type="ARBA" id="ARBA00022737"/>
    </source>
</evidence>
<dbReference type="InterPro" id="IPR036890">
    <property type="entry name" value="HATPase_C_sf"/>
</dbReference>
<dbReference type="EMBL" id="AQHR01000088">
    <property type="protein sequence ID" value="EON76336.1"/>
    <property type="molecule type" value="Genomic_DNA"/>
</dbReference>
<evidence type="ECO:0000256" key="6">
    <source>
        <dbReference type="SAM" id="MobiDB-lite"/>
    </source>
</evidence>
<dbReference type="InterPro" id="IPR019734">
    <property type="entry name" value="TPR_rpt"/>
</dbReference>
<dbReference type="AlphaFoldDB" id="R7ZQD1"/>
<keyword evidence="3" id="KW-0677">Repeat</keyword>
<comment type="similarity">
    <text evidence="5">Belongs to the Rap family.</text>
</comment>
<dbReference type="Pfam" id="PF13181">
    <property type="entry name" value="TPR_8"/>
    <property type="match status" value="1"/>
</dbReference>
<keyword evidence="2" id="KW-0963">Cytoplasm</keyword>
<protein>
    <submittedName>
        <fullName evidence="7">Uncharacterized protein</fullName>
    </submittedName>
</protein>
<organism evidence="7 8">
    <name type="scientific">Lunatimonas lonarensis</name>
    <dbReference type="NCBI Taxonomy" id="1232681"/>
    <lineage>
        <taxon>Bacteria</taxon>
        <taxon>Pseudomonadati</taxon>
        <taxon>Bacteroidota</taxon>
        <taxon>Cytophagia</taxon>
        <taxon>Cytophagales</taxon>
        <taxon>Cyclobacteriaceae</taxon>
    </lineage>
</organism>
<evidence type="ECO:0000313" key="8">
    <source>
        <dbReference type="Proteomes" id="UP000013909"/>
    </source>
</evidence>
<gene>
    <name evidence="7" type="ORF">ADIS_3464</name>
</gene>
<dbReference type="GO" id="GO:0005737">
    <property type="term" value="C:cytoplasm"/>
    <property type="evidence" value="ECO:0007669"/>
    <property type="project" value="UniProtKB-SubCell"/>
</dbReference>
<reference evidence="7 8" key="1">
    <citation type="submission" date="2013-02" db="EMBL/GenBank/DDBJ databases">
        <title>A novel strain isolated from Lonar lake, Maharashtra, India.</title>
        <authorList>
            <person name="Singh A."/>
        </authorList>
    </citation>
    <scope>NUCLEOTIDE SEQUENCE [LARGE SCALE GENOMIC DNA]</scope>
    <source>
        <strain evidence="7 8">AK24</strain>
    </source>
</reference>
<dbReference type="PANTHER" id="PTHR46630:SF1">
    <property type="entry name" value="TETRATRICOPEPTIDE REPEAT PROTEIN 29"/>
    <property type="match status" value="1"/>
</dbReference>
<evidence type="ECO:0000256" key="4">
    <source>
        <dbReference type="ARBA" id="ARBA00022803"/>
    </source>
</evidence>
<comment type="subcellular location">
    <subcellularLocation>
        <location evidence="1">Cytoplasm</location>
    </subcellularLocation>
</comment>
<evidence type="ECO:0000256" key="5">
    <source>
        <dbReference type="ARBA" id="ARBA00038253"/>
    </source>
</evidence>
<dbReference type="PATRIC" id="fig|1288963.3.peg.3456"/>
<dbReference type="SMART" id="SM00028">
    <property type="entry name" value="TPR"/>
    <property type="match status" value="7"/>
</dbReference>
<dbReference type="PANTHER" id="PTHR46630">
    <property type="entry name" value="TETRATRICOPEPTIDE REPEAT PROTEIN 29"/>
    <property type="match status" value="1"/>
</dbReference>
<dbReference type="Gene3D" id="1.25.40.10">
    <property type="entry name" value="Tetratricopeptide repeat domain"/>
    <property type="match status" value="2"/>
</dbReference>
<evidence type="ECO:0000256" key="2">
    <source>
        <dbReference type="ARBA" id="ARBA00022490"/>
    </source>
</evidence>
<sequence length="622" mass="70590">MASSLAFFWMRSESIHGQHAQSLDSLTARVNRYFDQNEYSEAISVLEEALPNARDSSELRKILADLGYAHFHSGQFDQSITFYTQAAEVAIQTGDTLRAARFIRSKGLSFQRLGLYSIALENYLQATQLVRNNGNSLGFKAEIHNSLGLLYQQLNDPKAGLSELKKAEEINITLGDTLNLARVWTNMAICYDDLLSYDSALHFNQLALTLKKIENDPKELASTFNNIAVNLLNLKRVDESEPYLIDSYRLHRQINDPEGIAVSLKNKADFALRKGDLNLSSAYLDSALILLESIKSQDYLIEALELQIRLFERIRNYERALSAYKRYDSLKASLFLEEKFNVQEIGNLYLLREKEFENEQVKTRASLLEIKNAQFEKTILLLGIIVLLTVTFGISTSRNLRTQKSLSNHIQKQNEIIKAQKNDLRHRLSNSLSRSQGIINSIARKIDDPEIKDRLQCAAQVLFTTSAFERHLIGIEDEKEVALGDFLESLIELQQQAIQLENRNILINFHCDSKIYLPVNQVISTSIIINEWITNSLKYAFPEKTTGQITVKIGMTSKGIKLEYMDNGKGRQATSPVGTGSQLNDLFIRDLRASHSMKSDHGIQHQLSFPIRKSPTTFSNEP</sequence>
<name>R7ZQD1_9BACT</name>
<dbReference type="SUPFAM" id="SSF48452">
    <property type="entry name" value="TPR-like"/>
    <property type="match status" value="2"/>
</dbReference>
<dbReference type="InterPro" id="IPR051476">
    <property type="entry name" value="Bac_ResReg_Asp_Phosphatase"/>
</dbReference>
<accession>R7ZQD1</accession>